<dbReference type="InterPro" id="IPR005151">
    <property type="entry name" value="Tail-specific_protease"/>
</dbReference>
<feature type="site" description="Transition state stabilizer; via amide nitrogen" evidence="9">
    <location>
        <position position="1045"/>
    </location>
</feature>
<dbReference type="Pfam" id="PF07676">
    <property type="entry name" value="PD40"/>
    <property type="match status" value="1"/>
</dbReference>
<protein>
    <recommendedName>
        <fullName evidence="7">Tricorn protease homolog</fullName>
        <ecNumber evidence="7">3.4.21.-</ecNumber>
    </recommendedName>
</protein>
<organism evidence="13 14">
    <name type="scientific">Candidatus Sulfotelmatobacter kueseliae</name>
    <dbReference type="NCBI Taxonomy" id="2042962"/>
    <lineage>
        <taxon>Bacteria</taxon>
        <taxon>Pseudomonadati</taxon>
        <taxon>Acidobacteriota</taxon>
        <taxon>Terriglobia</taxon>
        <taxon>Terriglobales</taxon>
        <taxon>Candidatus Korobacteraceae</taxon>
        <taxon>Candidatus Sulfotelmatobacter</taxon>
    </lineage>
</organism>
<evidence type="ECO:0000256" key="10">
    <source>
        <dbReference type="SAM" id="MobiDB-lite"/>
    </source>
</evidence>
<dbReference type="Pfam" id="PF14684">
    <property type="entry name" value="Tricorn_C1"/>
    <property type="match status" value="1"/>
</dbReference>
<dbReference type="GO" id="GO:0005737">
    <property type="term" value="C:cytoplasm"/>
    <property type="evidence" value="ECO:0007669"/>
    <property type="project" value="UniProtKB-SubCell"/>
</dbReference>
<evidence type="ECO:0000256" key="1">
    <source>
        <dbReference type="ARBA" id="ARBA00004496"/>
    </source>
</evidence>
<dbReference type="SUPFAM" id="SSF82171">
    <property type="entry name" value="DPP6 N-terminal domain-like"/>
    <property type="match status" value="1"/>
</dbReference>
<evidence type="ECO:0000256" key="2">
    <source>
        <dbReference type="ARBA" id="ARBA00008524"/>
    </source>
</evidence>
<dbReference type="InterPro" id="IPR028204">
    <property type="entry name" value="Tricorn_C1"/>
</dbReference>
<evidence type="ECO:0000256" key="6">
    <source>
        <dbReference type="ARBA" id="ARBA00022825"/>
    </source>
</evidence>
<feature type="compositionally biased region" description="Basic and acidic residues" evidence="10">
    <location>
        <begin position="404"/>
        <end position="432"/>
    </location>
</feature>
<feature type="region of interest" description="Disordered" evidence="10">
    <location>
        <begin position="593"/>
        <end position="631"/>
    </location>
</feature>
<keyword evidence="4 7" id="KW-0645">Protease</keyword>
<dbReference type="Gene3D" id="2.120.10.30">
    <property type="entry name" value="TolB, C-terminal domain"/>
    <property type="match status" value="1"/>
</dbReference>
<keyword evidence="6 7" id="KW-0720">Serine protease</keyword>
<reference evidence="14" key="1">
    <citation type="submission" date="2018-02" db="EMBL/GenBank/DDBJ databases">
        <authorList>
            <person name="Hausmann B."/>
        </authorList>
    </citation>
    <scope>NUCLEOTIDE SEQUENCE [LARGE SCALE GENOMIC DNA]</scope>
    <source>
        <strain evidence="14">Peat soil MAG SbA1</strain>
    </source>
</reference>
<dbReference type="SUPFAM" id="SSF52096">
    <property type="entry name" value="ClpP/crotonase"/>
    <property type="match status" value="1"/>
</dbReference>
<dbReference type="SUPFAM" id="SSF69304">
    <property type="entry name" value="Tricorn protease N-terminal domain"/>
    <property type="match status" value="1"/>
</dbReference>
<proteinExistence type="inferred from homology"/>
<dbReference type="InterPro" id="IPR015943">
    <property type="entry name" value="WD40/YVTN_repeat-like_dom_sf"/>
</dbReference>
<evidence type="ECO:0000256" key="4">
    <source>
        <dbReference type="ARBA" id="ARBA00022670"/>
    </source>
</evidence>
<evidence type="ECO:0000256" key="5">
    <source>
        <dbReference type="ARBA" id="ARBA00022801"/>
    </source>
</evidence>
<dbReference type="AlphaFoldDB" id="A0A2U3LDK2"/>
<evidence type="ECO:0000256" key="8">
    <source>
        <dbReference type="PIRSR" id="PIRSR036421-1"/>
    </source>
</evidence>
<dbReference type="Pfam" id="PF14685">
    <property type="entry name" value="PDZ_Tricorn"/>
    <property type="match status" value="1"/>
</dbReference>
<dbReference type="Gene3D" id="2.30.42.10">
    <property type="match status" value="1"/>
</dbReference>
<dbReference type="SMART" id="SM00245">
    <property type="entry name" value="TSPc"/>
    <property type="match status" value="1"/>
</dbReference>
<dbReference type="GO" id="GO:0008236">
    <property type="term" value="F:serine-type peptidase activity"/>
    <property type="evidence" value="ECO:0007669"/>
    <property type="project" value="UniProtKB-UniRule"/>
</dbReference>
<feature type="signal peptide" evidence="11">
    <location>
        <begin position="1"/>
        <end position="24"/>
    </location>
</feature>
<evidence type="ECO:0000313" key="14">
    <source>
        <dbReference type="Proteomes" id="UP000238701"/>
    </source>
</evidence>
<dbReference type="CDD" id="cd07562">
    <property type="entry name" value="Peptidase_S41_TRI"/>
    <property type="match status" value="1"/>
</dbReference>
<dbReference type="Proteomes" id="UP000238701">
    <property type="component" value="Unassembled WGS sequence"/>
</dbReference>
<evidence type="ECO:0000313" key="13">
    <source>
        <dbReference type="EMBL" id="SPF49993.1"/>
    </source>
</evidence>
<keyword evidence="11" id="KW-0732">Signal</keyword>
<feature type="active site" description="Nucleophile" evidence="8">
    <location>
        <position position="1044"/>
    </location>
</feature>
<dbReference type="GO" id="GO:0006508">
    <property type="term" value="P:proteolysis"/>
    <property type="evidence" value="ECO:0007669"/>
    <property type="project" value="UniProtKB-UniRule"/>
</dbReference>
<name>A0A2U3LDK2_9BACT</name>
<keyword evidence="3 7" id="KW-0963">Cytoplasm</keyword>
<dbReference type="Pfam" id="PF26549">
    <property type="entry name" value="Tricorn_N"/>
    <property type="match status" value="1"/>
</dbReference>
<keyword evidence="5 7" id="KW-0378">Hydrolase</keyword>
<comment type="function">
    <text evidence="7">Degrades oligopeptides.</text>
</comment>
<feature type="region of interest" description="Disordered" evidence="10">
    <location>
        <begin position="1138"/>
        <end position="1161"/>
    </location>
</feature>
<feature type="active site" description="Charge relay system" evidence="8">
    <location>
        <position position="820"/>
    </location>
</feature>
<dbReference type="Gene3D" id="2.120.10.60">
    <property type="entry name" value="Tricorn protease N-terminal domain"/>
    <property type="match status" value="1"/>
</dbReference>
<dbReference type="InterPro" id="IPR011042">
    <property type="entry name" value="6-blade_b-propeller_TolB-like"/>
</dbReference>
<evidence type="ECO:0000256" key="7">
    <source>
        <dbReference type="PIRNR" id="PIRNR036421"/>
    </source>
</evidence>
<comment type="subcellular location">
    <subcellularLocation>
        <location evidence="1 7">Cytoplasm</location>
    </subcellularLocation>
</comment>
<dbReference type="InterPro" id="IPR011659">
    <property type="entry name" value="WD40"/>
</dbReference>
<feature type="domain" description="Tail specific protease" evidence="12">
    <location>
        <begin position="921"/>
        <end position="1113"/>
    </location>
</feature>
<dbReference type="Gene3D" id="3.90.226.10">
    <property type="entry name" value="2-enoyl-CoA Hydratase, Chain A, domain 1"/>
    <property type="match status" value="1"/>
</dbReference>
<feature type="region of interest" description="Disordered" evidence="10">
    <location>
        <begin position="395"/>
        <end position="432"/>
    </location>
</feature>
<accession>A0A2U3LDK2</accession>
<dbReference type="InterPro" id="IPR029045">
    <property type="entry name" value="ClpP/crotonase-like_dom_sf"/>
</dbReference>
<dbReference type="InterPro" id="IPR029414">
    <property type="entry name" value="Tricorn_PDZ"/>
</dbReference>
<evidence type="ECO:0000256" key="3">
    <source>
        <dbReference type="ARBA" id="ARBA00022490"/>
    </source>
</evidence>
<dbReference type="Pfam" id="PF03572">
    <property type="entry name" value="Peptidase_S41"/>
    <property type="match status" value="1"/>
</dbReference>
<feature type="active site" description="Charge relay system" evidence="8">
    <location>
        <position position="1102"/>
    </location>
</feature>
<dbReference type="InterPro" id="IPR036034">
    <property type="entry name" value="PDZ_sf"/>
</dbReference>
<dbReference type="PANTHER" id="PTHR43253:SF1">
    <property type="entry name" value="TRICORN PROTEASE HOMOLOG 2-RELATED"/>
    <property type="match status" value="1"/>
</dbReference>
<dbReference type="Gene3D" id="2.130.10.10">
    <property type="entry name" value="YVTN repeat-like/Quinoprotein amine dehydrogenase"/>
    <property type="match status" value="1"/>
</dbReference>
<evidence type="ECO:0000256" key="9">
    <source>
        <dbReference type="PIRSR" id="PIRSR036421-3"/>
    </source>
</evidence>
<dbReference type="PIRSF" id="PIRSF036421">
    <property type="entry name" value="Tricorn_protease"/>
    <property type="match status" value="1"/>
</dbReference>
<comment type="similarity">
    <text evidence="2 7">Belongs to the peptidase S41B family.</text>
</comment>
<feature type="chain" id="PRO_5015582898" description="Tricorn protease homolog" evidence="11">
    <location>
        <begin position="25"/>
        <end position="1161"/>
    </location>
</feature>
<sequence length="1161" mass="130575">MPFVRRCAALVVLCFLFFATLALAQEAQEGRLLRFPDVRGNKIAFVYGGDIWLASTSGGAARRVTTHPGRELFPKFSPDGKWLAFTGQYDGNFNVYVMSAEGGQPRQLTFYQGSAQPLSDRMGVHNQVINWTPDSKRILFLSRRDASNGWTKRPFTVSIDGGFPEPLPMDQGGLTSFNADGTKVAYNRIFRNFRTWKRYTGGLAQDIYLYDIKNSVLEEKIPHTDYTDTFPMWHGNTIYFTSDRGPEHRLNLYNHDLASKQVQQLTHFTDFDVMWPGLGDASIIFENGGYLYLFDLASRQSTKLTITLAGERDLTMKHWASVSRLITDFDIAPDGKRAVFAARGDVFTVPAKDGATRNLTRTPGIREKQVSWSPDGRWVAFVSDRTGEDEIYITPQDGMGNVELGKEPESKDKEAAAKEAVREKERGKDKEQQITAGYKGFKFAPAWSPDSKKLAWADKDLRLWYVDISDKKPVEVDRGKYNEITNYTWSPDSKWIAYDKAQQTGISVVYLYSTVDKKITAVTGDLVNSNNAVFDPEGNYLYFLSDRDYNEVLGNFDFEFANPKTTRPYLVTLHADAPSPFPALSDETAIKREEPAPAASESEKDKAKKEDEKKKSEEKKKEEEKPGEKEAKDVAKNFRIDLDGIQDRIVALPVPPAIITELYAAKGFLYYSTQPVQGLSGPLPGEEPAIHAFDFKERKEKTLIEGPTRWAISFDGSKILYQARDTYGIIDAKPDPAKKVGDGALNLAGMRAEIDPPAEWKQIFNEVWRQERDYFFEASMNGVDWEAVRKKYEPLVPYAANRYDLTYILGELIGELANSHTYVGGGDQPDLHPINVGLLGVDYELDSASGLYRFKKIYPGENWDPATRSPLTEPGVNVKEGDYLLAVNGRPLHAPQTPEELLVNTANETTAITVNSKPSDDGARTVPVKPIDDEYPLREFNMIETNRKKVDAATHGRVGYIYLPDMGDAGLNAFVRQFFPQIRKEGMIIDVRYNGGGFVDELIFERLRRILGGMDSARNFEPTTVPPNVFHGYMVCITNQYAASDGDIFSEFFKVYKLGPLIGERTWGGVRGIRGFTPLIDGGYITRPEFSRYDLNSKWVVENRGVAPDIEVDNRPDDVVRGKDAQLDRAIEEVMKQIEANPKKLPPRPPDLPAYPEGPGM</sequence>
<gene>
    <name evidence="13" type="ORF">SBA1_980005</name>
</gene>
<evidence type="ECO:0000259" key="12">
    <source>
        <dbReference type="SMART" id="SM00245"/>
    </source>
</evidence>
<dbReference type="SUPFAM" id="SSF50156">
    <property type="entry name" value="PDZ domain-like"/>
    <property type="match status" value="1"/>
</dbReference>
<dbReference type="Gene3D" id="3.30.750.44">
    <property type="match status" value="1"/>
</dbReference>
<dbReference type="InterPro" id="IPR012393">
    <property type="entry name" value="Tricorn_protease"/>
</dbReference>
<dbReference type="Pfam" id="PF26550">
    <property type="entry name" value="Tricorn_2nd"/>
    <property type="match status" value="1"/>
</dbReference>
<dbReference type="EC" id="3.4.21.-" evidence="7"/>
<dbReference type="PANTHER" id="PTHR43253">
    <property type="entry name" value="TRICORN PROTEASE HOMOLOG 2-RELATED"/>
    <property type="match status" value="1"/>
</dbReference>
<evidence type="ECO:0000256" key="11">
    <source>
        <dbReference type="SAM" id="SignalP"/>
    </source>
</evidence>
<dbReference type="EMBL" id="OMOD01000197">
    <property type="protein sequence ID" value="SPF49993.1"/>
    <property type="molecule type" value="Genomic_DNA"/>
</dbReference>
<dbReference type="CDD" id="cd10828">
    <property type="entry name" value="cpPDZ_Tricorn-protease"/>
    <property type="match status" value="1"/>
</dbReference>